<evidence type="ECO:0000256" key="10">
    <source>
        <dbReference type="SAM" id="Phobius"/>
    </source>
</evidence>
<organism evidence="11 12">
    <name type="scientific">Sphingobium boeckii</name>
    <dbReference type="NCBI Taxonomy" id="1082345"/>
    <lineage>
        <taxon>Bacteria</taxon>
        <taxon>Pseudomonadati</taxon>
        <taxon>Pseudomonadota</taxon>
        <taxon>Alphaproteobacteria</taxon>
        <taxon>Sphingomonadales</taxon>
        <taxon>Sphingomonadaceae</taxon>
        <taxon>Sphingobium</taxon>
    </lineage>
</organism>
<evidence type="ECO:0000313" key="12">
    <source>
        <dbReference type="Proteomes" id="UP000549617"/>
    </source>
</evidence>
<dbReference type="GO" id="GO:0015627">
    <property type="term" value="C:type II protein secretion system complex"/>
    <property type="evidence" value="ECO:0007669"/>
    <property type="project" value="InterPro"/>
</dbReference>
<dbReference type="InterPro" id="IPR012902">
    <property type="entry name" value="N_methyl_site"/>
</dbReference>
<dbReference type="Proteomes" id="UP000549617">
    <property type="component" value="Unassembled WGS sequence"/>
</dbReference>
<dbReference type="PANTHER" id="PTHR39583:SF2">
    <property type="entry name" value="TYPE II SECRETION SYSTEM PROTEIN J"/>
    <property type="match status" value="1"/>
</dbReference>
<evidence type="ECO:0000313" key="11">
    <source>
        <dbReference type="EMBL" id="MBB5687431.1"/>
    </source>
</evidence>
<dbReference type="RefSeq" id="WP_343053010.1">
    <property type="nucleotide sequence ID" value="NZ_JACIJC010000005.1"/>
</dbReference>
<evidence type="ECO:0000256" key="5">
    <source>
        <dbReference type="ARBA" id="ARBA00022481"/>
    </source>
</evidence>
<dbReference type="AlphaFoldDB" id="A0A7W9AL05"/>
<evidence type="ECO:0000256" key="3">
    <source>
        <dbReference type="ARBA" id="ARBA00021539"/>
    </source>
</evidence>
<keyword evidence="12" id="KW-1185">Reference proteome</keyword>
<keyword evidence="6" id="KW-0997">Cell inner membrane</keyword>
<name>A0A7W9AL05_9SPHN</name>
<dbReference type="GO" id="GO:0015628">
    <property type="term" value="P:protein secretion by the type II secretion system"/>
    <property type="evidence" value="ECO:0007669"/>
    <property type="project" value="InterPro"/>
</dbReference>
<keyword evidence="5" id="KW-0488">Methylation</keyword>
<reference evidence="11 12" key="1">
    <citation type="submission" date="2020-08" db="EMBL/GenBank/DDBJ databases">
        <title>Genomic Encyclopedia of Type Strains, Phase IV (KMG-IV): sequencing the most valuable type-strain genomes for metagenomic binning, comparative biology and taxonomic classification.</title>
        <authorList>
            <person name="Goeker M."/>
        </authorList>
    </citation>
    <scope>NUCLEOTIDE SEQUENCE [LARGE SCALE GENOMIC DNA]</scope>
    <source>
        <strain evidence="11 12">DSM 25079</strain>
    </source>
</reference>
<keyword evidence="4" id="KW-1003">Cell membrane</keyword>
<dbReference type="GO" id="GO:0005886">
    <property type="term" value="C:plasma membrane"/>
    <property type="evidence" value="ECO:0007669"/>
    <property type="project" value="UniProtKB-SubCell"/>
</dbReference>
<proteinExistence type="inferred from homology"/>
<keyword evidence="9 10" id="KW-0472">Membrane</keyword>
<dbReference type="NCBIfam" id="TIGR02532">
    <property type="entry name" value="IV_pilin_GFxxxE"/>
    <property type="match status" value="1"/>
</dbReference>
<evidence type="ECO:0000256" key="7">
    <source>
        <dbReference type="ARBA" id="ARBA00022692"/>
    </source>
</evidence>
<feature type="transmembrane region" description="Helical" evidence="10">
    <location>
        <begin position="49"/>
        <end position="71"/>
    </location>
</feature>
<sequence>MIHGSSQRDGFTLPWRSAENGFTPLRRSTEHGFTPPRRSAENGFTLVELLVSLLIFGMLASAGVALLSFSVRAQASAQRKLDGMAEVRRLAGALTGDLAQAIPRITRGDNGDRLPAFQGTSGGEGAPFLTLIRTGWSNAGNAPRSSLQKVEYRLNAGRIERMAYAMPDGGTAQPGAALFKDVAAVKLRFRVDNDWQDRWEPTRTDAMPRAVELMITPARGAAIRQLFLVGSGYRQ</sequence>
<evidence type="ECO:0000256" key="2">
    <source>
        <dbReference type="ARBA" id="ARBA00011084"/>
    </source>
</evidence>
<dbReference type="Pfam" id="PF07963">
    <property type="entry name" value="N_methyl"/>
    <property type="match status" value="1"/>
</dbReference>
<dbReference type="InterPro" id="IPR045584">
    <property type="entry name" value="Pilin-like"/>
</dbReference>
<dbReference type="Gene3D" id="2.10.70.20">
    <property type="entry name" value="gspk-gspi-gspj complex like domains"/>
    <property type="match status" value="1"/>
</dbReference>
<evidence type="ECO:0000256" key="6">
    <source>
        <dbReference type="ARBA" id="ARBA00022519"/>
    </source>
</evidence>
<dbReference type="Gene3D" id="3.10.610.10">
    <property type="entry name" value="GSPII I/J protein-like"/>
    <property type="match status" value="1"/>
</dbReference>
<keyword evidence="7 10" id="KW-0812">Transmembrane</keyword>
<comment type="similarity">
    <text evidence="2">Belongs to the GSP J family.</text>
</comment>
<comment type="subcellular location">
    <subcellularLocation>
        <location evidence="1">Cell inner membrane</location>
        <topology evidence="1">Single-pass membrane protein</topology>
    </subcellularLocation>
</comment>
<dbReference type="NCBIfam" id="TIGR01711">
    <property type="entry name" value="gspJ"/>
    <property type="match status" value="1"/>
</dbReference>
<dbReference type="SUPFAM" id="SSF54523">
    <property type="entry name" value="Pili subunits"/>
    <property type="match status" value="1"/>
</dbReference>
<protein>
    <recommendedName>
        <fullName evidence="3">Type II secretion system protein J</fullName>
    </recommendedName>
</protein>
<dbReference type="EMBL" id="JACIJC010000005">
    <property type="protein sequence ID" value="MBB5687431.1"/>
    <property type="molecule type" value="Genomic_DNA"/>
</dbReference>
<accession>A0A7W9AL05</accession>
<evidence type="ECO:0000256" key="9">
    <source>
        <dbReference type="ARBA" id="ARBA00023136"/>
    </source>
</evidence>
<dbReference type="InterPro" id="IPR010055">
    <property type="entry name" value="T2SS_protein-GspJ"/>
</dbReference>
<comment type="caution">
    <text evidence="11">The sequence shown here is derived from an EMBL/GenBank/DDBJ whole genome shotgun (WGS) entry which is preliminary data.</text>
</comment>
<gene>
    <name evidence="11" type="ORF">FHS49_003459</name>
</gene>
<keyword evidence="8 10" id="KW-1133">Transmembrane helix</keyword>
<evidence type="ECO:0000256" key="4">
    <source>
        <dbReference type="ARBA" id="ARBA00022475"/>
    </source>
</evidence>
<dbReference type="InterPro" id="IPR051621">
    <property type="entry name" value="T2SS_protein_J"/>
</dbReference>
<evidence type="ECO:0000256" key="1">
    <source>
        <dbReference type="ARBA" id="ARBA00004377"/>
    </source>
</evidence>
<dbReference type="Pfam" id="PF11612">
    <property type="entry name" value="T2SSJ"/>
    <property type="match status" value="1"/>
</dbReference>
<dbReference type="PANTHER" id="PTHR39583">
    <property type="entry name" value="TYPE II SECRETION SYSTEM PROTEIN J-RELATED"/>
    <property type="match status" value="1"/>
</dbReference>
<evidence type="ECO:0000256" key="8">
    <source>
        <dbReference type="ARBA" id="ARBA00022989"/>
    </source>
</evidence>